<dbReference type="Pfam" id="PF00096">
    <property type="entry name" value="zf-C2H2"/>
    <property type="match status" value="2"/>
</dbReference>
<evidence type="ECO:0000256" key="5">
    <source>
        <dbReference type="ARBA" id="ARBA00022833"/>
    </source>
</evidence>
<feature type="region of interest" description="Disordered" evidence="7">
    <location>
        <begin position="104"/>
        <end position="124"/>
    </location>
</feature>
<feature type="compositionally biased region" description="Low complexity" evidence="7">
    <location>
        <begin position="328"/>
        <end position="338"/>
    </location>
</feature>
<dbReference type="EnsemblMetazoa" id="ASTEI05787-RA">
    <property type="protein sequence ID" value="ASTEI05787-PA"/>
    <property type="gene ID" value="ASTEI05787"/>
</dbReference>
<accession>A0A182YBF1</accession>
<keyword evidence="10" id="KW-1185">Reference proteome</keyword>
<dbReference type="Gene3D" id="3.30.160.60">
    <property type="entry name" value="Classic Zinc Finger"/>
    <property type="match status" value="3"/>
</dbReference>
<feature type="region of interest" description="Disordered" evidence="7">
    <location>
        <begin position="62"/>
        <end position="81"/>
    </location>
</feature>
<sequence length="577" mass="63499">MCTKSLSCILCGQPNFPSIDALRVSLLKVTARPLKCPICGDELLGLDKLTIHLFGHSLLEDQQSDQTAPSVQPLAKDESTEERYRTTFASSSFKTLRKVRKKATLETEAKHMSGGDGSRAGKVSPAFENSQHVSNANHCSECDVAFRNAALLKMHREVFHDSGNVAGTVRDGALDKRSFHCHICPKEFKMKGSLKIHMRVVHDAGSKKICLESSATTDATGMGTGGPELTTPGDVSAEDGRSALVSMSMINSQPNFAVFQSKDMNSAPPATEAHIIQIIDPRQLAQVVYLPPNSTSQQVSLPSHTIVQAAGMSPQQGRDSFSLPSSPQQQHQQQQQQQSGHENTKQWECEVCRKSFTTKYFLKKHNRLHTGKCFRQRVSYLVHRRIHTGLMPYKCSGCDKSFRYKVSQRTHKCPASPPGTVMRKTGDLLQKLLQSSSILPEGCSAAQQEDKEAMLMSDDGPLCNPIGEPTEEDEKQTADYVNRTLDELVKGTYDKLDIGNASTSSLLYDHQLQPPQLYSDTGMANQLRPLSEQPQPQPAGSSEPNFPRIESLCLLSPSAFDSGQLEDLEGLKLDNGW</sequence>
<keyword evidence="3" id="KW-0677">Repeat</keyword>
<dbReference type="PROSITE" id="PS50157">
    <property type="entry name" value="ZINC_FINGER_C2H2_2"/>
    <property type="match status" value="3"/>
</dbReference>
<dbReference type="VEuPathDB" id="VectorBase:ASTEI05787"/>
<dbReference type="InterPro" id="IPR036236">
    <property type="entry name" value="Znf_C2H2_sf"/>
</dbReference>
<evidence type="ECO:0000256" key="4">
    <source>
        <dbReference type="ARBA" id="ARBA00022771"/>
    </source>
</evidence>
<feature type="compositionally biased region" description="Basic and acidic residues" evidence="7">
    <location>
        <begin position="104"/>
        <end position="113"/>
    </location>
</feature>
<dbReference type="InterPro" id="IPR013087">
    <property type="entry name" value="Znf_C2H2_type"/>
</dbReference>
<dbReference type="PROSITE" id="PS00028">
    <property type="entry name" value="ZINC_FINGER_C2H2_1"/>
    <property type="match status" value="4"/>
</dbReference>
<reference evidence="10" key="1">
    <citation type="journal article" date="2014" name="Genome Biol.">
        <title>Genome analysis of a major urban malaria vector mosquito, Anopheles stephensi.</title>
        <authorList>
            <person name="Jiang X."/>
            <person name="Peery A."/>
            <person name="Hall A.B."/>
            <person name="Sharma A."/>
            <person name="Chen X.G."/>
            <person name="Waterhouse R.M."/>
            <person name="Komissarov A."/>
            <person name="Riehle M.M."/>
            <person name="Shouche Y."/>
            <person name="Sharakhova M.V."/>
            <person name="Lawson D."/>
            <person name="Pakpour N."/>
            <person name="Arensburger P."/>
            <person name="Davidson V.L."/>
            <person name="Eiglmeier K."/>
            <person name="Emrich S."/>
            <person name="George P."/>
            <person name="Kennedy R.C."/>
            <person name="Mane S.P."/>
            <person name="Maslen G."/>
            <person name="Oringanje C."/>
            <person name="Qi Y."/>
            <person name="Settlage R."/>
            <person name="Tojo M."/>
            <person name="Tubio J.M."/>
            <person name="Unger M.F."/>
            <person name="Wang B."/>
            <person name="Vernick K.D."/>
            <person name="Ribeiro J.M."/>
            <person name="James A.A."/>
            <person name="Michel K."/>
            <person name="Riehle M.A."/>
            <person name="Luckhart S."/>
            <person name="Sharakhov I.V."/>
            <person name="Tu Z."/>
        </authorList>
    </citation>
    <scope>NUCLEOTIDE SEQUENCE [LARGE SCALE GENOMIC DNA]</scope>
    <source>
        <strain evidence="10">Indian</strain>
    </source>
</reference>
<feature type="compositionally biased region" description="Polar residues" evidence="7">
    <location>
        <begin position="532"/>
        <end position="544"/>
    </location>
</feature>
<dbReference type="Proteomes" id="UP000076408">
    <property type="component" value="Unassembled WGS sequence"/>
</dbReference>
<feature type="domain" description="C2H2-type" evidence="8">
    <location>
        <begin position="179"/>
        <end position="207"/>
    </location>
</feature>
<dbReference type="PANTHER" id="PTHR24394">
    <property type="entry name" value="ZINC FINGER PROTEIN"/>
    <property type="match status" value="1"/>
</dbReference>
<evidence type="ECO:0000256" key="2">
    <source>
        <dbReference type="ARBA" id="ARBA00022723"/>
    </source>
</evidence>
<feature type="region of interest" description="Disordered" evidence="7">
    <location>
        <begin position="216"/>
        <end position="238"/>
    </location>
</feature>
<dbReference type="FunFam" id="3.30.160.60:FF:001573">
    <property type="entry name" value="Zinc finger protein 407"/>
    <property type="match status" value="1"/>
</dbReference>
<dbReference type="VEuPathDB" id="VectorBase:ASTEI20_037452"/>
<dbReference type="GO" id="GO:0005634">
    <property type="term" value="C:nucleus"/>
    <property type="evidence" value="ECO:0007669"/>
    <property type="project" value="UniProtKB-SubCell"/>
</dbReference>
<keyword evidence="6" id="KW-0539">Nucleus</keyword>
<evidence type="ECO:0000313" key="10">
    <source>
        <dbReference type="Proteomes" id="UP000076408"/>
    </source>
</evidence>
<comment type="subcellular location">
    <subcellularLocation>
        <location evidence="1">Nucleus</location>
    </subcellularLocation>
</comment>
<keyword evidence="5" id="KW-0862">Zinc</keyword>
<dbReference type="SMART" id="SM00355">
    <property type="entry name" value="ZnF_C2H2"/>
    <property type="match status" value="5"/>
</dbReference>
<dbReference type="STRING" id="30069.A0A182YBF1"/>
<feature type="compositionally biased region" description="Polar residues" evidence="7">
    <location>
        <begin position="313"/>
        <end position="327"/>
    </location>
</feature>
<dbReference type="FunFam" id="3.30.160.60:FF:003317">
    <property type="entry name" value="Zinc finger protein 322"/>
    <property type="match status" value="1"/>
</dbReference>
<dbReference type="GO" id="GO:0000981">
    <property type="term" value="F:DNA-binding transcription factor activity, RNA polymerase II-specific"/>
    <property type="evidence" value="ECO:0007669"/>
    <property type="project" value="TreeGrafter"/>
</dbReference>
<dbReference type="SUPFAM" id="SSF57667">
    <property type="entry name" value="beta-beta-alpha zinc fingers"/>
    <property type="match status" value="3"/>
</dbReference>
<dbReference type="AlphaFoldDB" id="A0A182YBF1"/>
<protein>
    <recommendedName>
        <fullName evidence="8">C2H2-type domain-containing protein</fullName>
    </recommendedName>
</protein>
<feature type="domain" description="C2H2-type" evidence="8">
    <location>
        <begin position="137"/>
        <end position="165"/>
    </location>
</feature>
<evidence type="ECO:0000256" key="1">
    <source>
        <dbReference type="ARBA" id="ARBA00004123"/>
    </source>
</evidence>
<feature type="domain" description="C2H2-type" evidence="8">
    <location>
        <begin position="347"/>
        <end position="372"/>
    </location>
</feature>
<evidence type="ECO:0000313" key="9">
    <source>
        <dbReference type="EnsemblMetazoa" id="ASTEI05787-PA"/>
    </source>
</evidence>
<organism evidence="9 10">
    <name type="scientific">Anopheles stephensi</name>
    <name type="common">Indo-Pakistan malaria mosquito</name>
    <dbReference type="NCBI Taxonomy" id="30069"/>
    <lineage>
        <taxon>Eukaryota</taxon>
        <taxon>Metazoa</taxon>
        <taxon>Ecdysozoa</taxon>
        <taxon>Arthropoda</taxon>
        <taxon>Hexapoda</taxon>
        <taxon>Insecta</taxon>
        <taxon>Pterygota</taxon>
        <taxon>Neoptera</taxon>
        <taxon>Endopterygota</taxon>
        <taxon>Diptera</taxon>
        <taxon>Nematocera</taxon>
        <taxon>Culicoidea</taxon>
        <taxon>Culicidae</taxon>
        <taxon>Anophelinae</taxon>
        <taxon>Anopheles</taxon>
    </lineage>
</organism>
<evidence type="ECO:0000256" key="7">
    <source>
        <dbReference type="SAM" id="MobiDB-lite"/>
    </source>
</evidence>
<proteinExistence type="predicted"/>
<reference evidence="9" key="2">
    <citation type="submission" date="2020-05" db="UniProtKB">
        <authorList>
            <consortium name="EnsemblMetazoa"/>
        </authorList>
    </citation>
    <scope>IDENTIFICATION</scope>
    <source>
        <strain evidence="9">Indian</strain>
    </source>
</reference>
<evidence type="ECO:0000256" key="6">
    <source>
        <dbReference type="ARBA" id="ARBA00023242"/>
    </source>
</evidence>
<dbReference type="PANTHER" id="PTHR24394:SF29">
    <property type="entry name" value="MYONEURIN"/>
    <property type="match status" value="1"/>
</dbReference>
<evidence type="ECO:0000259" key="8">
    <source>
        <dbReference type="PROSITE" id="PS50157"/>
    </source>
</evidence>
<name>A0A182YBF1_ANOST</name>
<keyword evidence="2" id="KW-0479">Metal-binding</keyword>
<dbReference type="GO" id="GO:0008270">
    <property type="term" value="F:zinc ion binding"/>
    <property type="evidence" value="ECO:0007669"/>
    <property type="project" value="UniProtKB-KW"/>
</dbReference>
<keyword evidence="4" id="KW-0863">Zinc-finger</keyword>
<feature type="region of interest" description="Disordered" evidence="7">
    <location>
        <begin position="528"/>
        <end position="547"/>
    </location>
</feature>
<evidence type="ECO:0000256" key="3">
    <source>
        <dbReference type="ARBA" id="ARBA00022737"/>
    </source>
</evidence>
<dbReference type="VEuPathDB" id="VectorBase:ASTE004151"/>
<feature type="region of interest" description="Disordered" evidence="7">
    <location>
        <begin position="311"/>
        <end position="344"/>
    </location>
</feature>
<dbReference type="OMA" id="IHLFTHT"/>